<feature type="chain" id="PRO_5043132525" evidence="2">
    <location>
        <begin position="23"/>
        <end position="267"/>
    </location>
</feature>
<feature type="compositionally biased region" description="Acidic residues" evidence="1">
    <location>
        <begin position="252"/>
        <end position="267"/>
    </location>
</feature>
<dbReference type="EMBL" id="UYRS01001177">
    <property type="protein sequence ID" value="VDK24538.1"/>
    <property type="molecule type" value="Genomic_DNA"/>
</dbReference>
<feature type="compositionally biased region" description="Acidic residues" evidence="1">
    <location>
        <begin position="104"/>
        <end position="124"/>
    </location>
</feature>
<protein>
    <submittedName>
        <fullName evidence="5">Prostatic spermine-binding protein-like</fullName>
    </submittedName>
</protein>
<proteinExistence type="predicted"/>
<dbReference type="AlphaFoldDB" id="A0A0R3VXQ0"/>
<dbReference type="WBParaSite" id="TASK_0000219401-mRNA-1">
    <property type="protein sequence ID" value="TASK_0000219401-mRNA-1"/>
    <property type="gene ID" value="TASK_0000219401"/>
</dbReference>
<keyword evidence="4" id="KW-1185">Reference proteome</keyword>
<gene>
    <name evidence="3" type="ORF">TASK_LOCUS2195</name>
</gene>
<sequence length="267" mass="29450">MASYAVLILTTLLTLAFRNAESRSIVIIKGKTDNGRKLFSNASTAHVKSEEVGVMIKPRNISIITLKDIKKEGEELEKGDLSDPISGFVIESANRTVRPRHQEEEEEFNKEGDDTVGEVEEDSSDVSNDEKDTKLRRIFWTLQHCGSNHGRRNGCDDADDDGSGFEECECANEYYGPNGKSAFYEDEEGVGATDKEVEADIDFDDIEDDEDDAHVVDEDQEDMEDLEGTVVKANNSSDNADGNDETKRGNGNDEDAGDGDDGGEDYK</sequence>
<feature type="compositionally biased region" description="Acidic residues" evidence="1">
    <location>
        <begin position="199"/>
        <end position="227"/>
    </location>
</feature>
<keyword evidence="2" id="KW-0732">Signal</keyword>
<evidence type="ECO:0000256" key="1">
    <source>
        <dbReference type="SAM" id="MobiDB-lite"/>
    </source>
</evidence>
<evidence type="ECO:0000313" key="4">
    <source>
        <dbReference type="Proteomes" id="UP000282613"/>
    </source>
</evidence>
<dbReference type="Proteomes" id="UP000282613">
    <property type="component" value="Unassembled WGS sequence"/>
</dbReference>
<name>A0A0R3VXQ0_TAEAS</name>
<evidence type="ECO:0000313" key="5">
    <source>
        <dbReference type="WBParaSite" id="TASK_0000219401-mRNA-1"/>
    </source>
</evidence>
<evidence type="ECO:0000256" key="2">
    <source>
        <dbReference type="SAM" id="SignalP"/>
    </source>
</evidence>
<organism evidence="5">
    <name type="scientific">Taenia asiatica</name>
    <name type="common">Asian tapeworm</name>
    <dbReference type="NCBI Taxonomy" id="60517"/>
    <lineage>
        <taxon>Eukaryota</taxon>
        <taxon>Metazoa</taxon>
        <taxon>Spiralia</taxon>
        <taxon>Lophotrochozoa</taxon>
        <taxon>Platyhelminthes</taxon>
        <taxon>Cestoda</taxon>
        <taxon>Eucestoda</taxon>
        <taxon>Cyclophyllidea</taxon>
        <taxon>Taeniidae</taxon>
        <taxon>Taenia</taxon>
    </lineage>
</organism>
<feature type="signal peptide" evidence="2">
    <location>
        <begin position="1"/>
        <end position="22"/>
    </location>
</feature>
<feature type="region of interest" description="Disordered" evidence="1">
    <location>
        <begin position="174"/>
        <end position="267"/>
    </location>
</feature>
<reference evidence="3 4" key="2">
    <citation type="submission" date="2018-11" db="EMBL/GenBank/DDBJ databases">
        <authorList>
            <consortium name="Pathogen Informatics"/>
        </authorList>
    </citation>
    <scope>NUCLEOTIDE SEQUENCE [LARGE SCALE GENOMIC DNA]</scope>
</reference>
<feature type="region of interest" description="Disordered" evidence="1">
    <location>
        <begin position="96"/>
        <end position="130"/>
    </location>
</feature>
<accession>A0A0R3VXQ0</accession>
<evidence type="ECO:0000313" key="3">
    <source>
        <dbReference type="EMBL" id="VDK24538.1"/>
    </source>
</evidence>
<reference evidence="5" key="1">
    <citation type="submission" date="2017-02" db="UniProtKB">
        <authorList>
            <consortium name="WormBaseParasite"/>
        </authorList>
    </citation>
    <scope>IDENTIFICATION</scope>
</reference>